<evidence type="ECO:0000256" key="1">
    <source>
        <dbReference type="ARBA" id="ARBA00004651"/>
    </source>
</evidence>
<evidence type="ECO:0000256" key="3">
    <source>
        <dbReference type="ARBA" id="ARBA00022475"/>
    </source>
</evidence>
<reference evidence="9" key="1">
    <citation type="submission" date="2020-05" db="EMBL/GenBank/DDBJ databases">
        <authorList>
            <person name="Chiriac C."/>
            <person name="Salcher M."/>
            <person name="Ghai R."/>
            <person name="Kavagutti S V."/>
        </authorList>
    </citation>
    <scope>NUCLEOTIDE SEQUENCE</scope>
</reference>
<organism evidence="9">
    <name type="scientific">freshwater metagenome</name>
    <dbReference type="NCBI Taxonomy" id="449393"/>
    <lineage>
        <taxon>unclassified sequences</taxon>
        <taxon>metagenomes</taxon>
        <taxon>ecological metagenomes</taxon>
    </lineage>
</organism>
<comment type="subcellular location">
    <subcellularLocation>
        <location evidence="1">Cell membrane</location>
        <topology evidence="1">Multi-pass membrane protein</topology>
    </subcellularLocation>
</comment>
<dbReference type="Pfam" id="PF00528">
    <property type="entry name" value="BPD_transp_1"/>
    <property type="match status" value="1"/>
</dbReference>
<evidence type="ECO:0000313" key="10">
    <source>
        <dbReference type="EMBL" id="CAB4748489.1"/>
    </source>
</evidence>
<sequence>MNPKSKHKLQSRSKGLALSITGLIVSFLFLFPYLSMFSTALKPNSSNTEIPPTYLPTEYQWSNFIKVFQELPFGMYLRNTIIISLCTMILGLLASIPAGYYIARNKFRGRTAFLLLVLITQMFSPTALLIGIYREMSILHLINTYLALILINASFNMAFSVWILSSFFQSIPAEIEEAAFIDGASRFQTFRLISLPLAMPGIVTTAIFTFIAAWNEFVVAYTLASSPSKQPFSVGLSLLTGLYEVKWNYLFAGSLIAIIPVVILFITIEKYLVSGLTAGSVK</sequence>
<feature type="transmembrane region" description="Helical" evidence="7">
    <location>
        <begin position="16"/>
        <end position="34"/>
    </location>
</feature>
<evidence type="ECO:0000256" key="5">
    <source>
        <dbReference type="ARBA" id="ARBA00022989"/>
    </source>
</evidence>
<feature type="transmembrane region" description="Helical" evidence="7">
    <location>
        <begin position="145"/>
        <end position="168"/>
    </location>
</feature>
<dbReference type="AlphaFoldDB" id="A0A6J6GL33"/>
<dbReference type="GO" id="GO:0055085">
    <property type="term" value="P:transmembrane transport"/>
    <property type="evidence" value="ECO:0007669"/>
    <property type="project" value="InterPro"/>
</dbReference>
<dbReference type="InterPro" id="IPR050901">
    <property type="entry name" value="BP-dep_ABC_trans_perm"/>
</dbReference>
<evidence type="ECO:0000256" key="2">
    <source>
        <dbReference type="ARBA" id="ARBA00022448"/>
    </source>
</evidence>
<feature type="transmembrane region" description="Helical" evidence="7">
    <location>
        <begin position="113"/>
        <end position="133"/>
    </location>
</feature>
<feature type="domain" description="ABC transmembrane type-1" evidence="8">
    <location>
        <begin position="77"/>
        <end position="268"/>
    </location>
</feature>
<proteinExistence type="predicted"/>
<keyword evidence="2" id="KW-0813">Transport</keyword>
<evidence type="ECO:0000256" key="7">
    <source>
        <dbReference type="SAM" id="Phobius"/>
    </source>
</evidence>
<dbReference type="Gene3D" id="1.10.3720.10">
    <property type="entry name" value="MetI-like"/>
    <property type="match status" value="1"/>
</dbReference>
<feature type="transmembrane region" description="Helical" evidence="7">
    <location>
        <begin position="247"/>
        <end position="268"/>
    </location>
</feature>
<evidence type="ECO:0000256" key="6">
    <source>
        <dbReference type="ARBA" id="ARBA00023136"/>
    </source>
</evidence>
<dbReference type="EMBL" id="CAEZUG010000077">
    <property type="protein sequence ID" value="CAB4599814.1"/>
    <property type="molecule type" value="Genomic_DNA"/>
</dbReference>
<accession>A0A6J6GL33</accession>
<dbReference type="PANTHER" id="PTHR32243:SF18">
    <property type="entry name" value="INNER MEMBRANE ABC TRANSPORTER PERMEASE PROTEIN YCJP"/>
    <property type="match status" value="1"/>
</dbReference>
<dbReference type="EMBL" id="CAEZZB010000082">
    <property type="protein sequence ID" value="CAB4748489.1"/>
    <property type="molecule type" value="Genomic_DNA"/>
</dbReference>
<evidence type="ECO:0000256" key="4">
    <source>
        <dbReference type="ARBA" id="ARBA00022692"/>
    </source>
</evidence>
<dbReference type="InterPro" id="IPR000515">
    <property type="entry name" value="MetI-like"/>
</dbReference>
<keyword evidence="4 7" id="KW-0812">Transmembrane</keyword>
<evidence type="ECO:0000259" key="8">
    <source>
        <dbReference type="PROSITE" id="PS50928"/>
    </source>
</evidence>
<dbReference type="GO" id="GO:0005886">
    <property type="term" value="C:plasma membrane"/>
    <property type="evidence" value="ECO:0007669"/>
    <property type="project" value="UniProtKB-SubCell"/>
</dbReference>
<keyword evidence="5 7" id="KW-1133">Transmembrane helix</keyword>
<evidence type="ECO:0000313" key="9">
    <source>
        <dbReference type="EMBL" id="CAB4599814.1"/>
    </source>
</evidence>
<dbReference type="PANTHER" id="PTHR32243">
    <property type="entry name" value="MALTOSE TRANSPORT SYSTEM PERMEASE-RELATED"/>
    <property type="match status" value="1"/>
</dbReference>
<dbReference type="PROSITE" id="PS50928">
    <property type="entry name" value="ABC_TM1"/>
    <property type="match status" value="1"/>
</dbReference>
<dbReference type="SUPFAM" id="SSF161098">
    <property type="entry name" value="MetI-like"/>
    <property type="match status" value="1"/>
</dbReference>
<dbReference type="CDD" id="cd06261">
    <property type="entry name" value="TM_PBP2"/>
    <property type="match status" value="1"/>
</dbReference>
<protein>
    <submittedName>
        <fullName evidence="9">Unannotated protein</fullName>
    </submittedName>
</protein>
<gene>
    <name evidence="9" type="ORF">UFOPK1795_01104</name>
    <name evidence="10" type="ORF">UFOPK2816_00711</name>
</gene>
<feature type="transmembrane region" description="Helical" evidence="7">
    <location>
        <begin position="189"/>
        <end position="214"/>
    </location>
</feature>
<name>A0A6J6GL33_9ZZZZ</name>
<keyword evidence="6 7" id="KW-0472">Membrane</keyword>
<dbReference type="InterPro" id="IPR035906">
    <property type="entry name" value="MetI-like_sf"/>
</dbReference>
<feature type="transmembrane region" description="Helical" evidence="7">
    <location>
        <begin position="81"/>
        <end position="101"/>
    </location>
</feature>
<keyword evidence="3" id="KW-1003">Cell membrane</keyword>